<comment type="caution">
    <text evidence="2">The sequence shown here is derived from an EMBL/GenBank/DDBJ whole genome shotgun (WGS) entry which is preliminary data.</text>
</comment>
<feature type="region of interest" description="Disordered" evidence="1">
    <location>
        <begin position="587"/>
        <end position="727"/>
    </location>
</feature>
<keyword evidence="3" id="KW-1185">Reference proteome</keyword>
<feature type="compositionally biased region" description="Polar residues" evidence="1">
    <location>
        <begin position="468"/>
        <end position="485"/>
    </location>
</feature>
<name>A0ABR4EYR5_9PEZI</name>
<dbReference type="EMBL" id="JBAWTH010000019">
    <property type="protein sequence ID" value="KAL2287584.1"/>
    <property type="molecule type" value="Genomic_DNA"/>
</dbReference>
<evidence type="ECO:0000313" key="2">
    <source>
        <dbReference type="EMBL" id="KAL2287584.1"/>
    </source>
</evidence>
<feature type="region of interest" description="Disordered" evidence="1">
    <location>
        <begin position="48"/>
        <end position="78"/>
    </location>
</feature>
<feature type="compositionally biased region" description="Polar residues" evidence="1">
    <location>
        <begin position="620"/>
        <end position="632"/>
    </location>
</feature>
<dbReference type="PANTHER" id="PTHR28272">
    <property type="entry name" value="RIBONUCLEASES P/MRP PROTEIN SUBUNIT POP3"/>
    <property type="match status" value="1"/>
</dbReference>
<dbReference type="InterPro" id="IPR013241">
    <property type="entry name" value="RNase_P_Pop3"/>
</dbReference>
<feature type="compositionally biased region" description="Low complexity" evidence="1">
    <location>
        <begin position="634"/>
        <end position="645"/>
    </location>
</feature>
<accession>A0ABR4EYR5</accession>
<dbReference type="Proteomes" id="UP001600888">
    <property type="component" value="Unassembled WGS sequence"/>
</dbReference>
<protein>
    <submittedName>
        <fullName evidence="2">Uncharacterized protein</fullName>
    </submittedName>
</protein>
<organism evidence="2 3">
    <name type="scientific">Diaporthe vaccinii</name>
    <dbReference type="NCBI Taxonomy" id="105482"/>
    <lineage>
        <taxon>Eukaryota</taxon>
        <taxon>Fungi</taxon>
        <taxon>Dikarya</taxon>
        <taxon>Ascomycota</taxon>
        <taxon>Pezizomycotina</taxon>
        <taxon>Sordariomycetes</taxon>
        <taxon>Sordariomycetidae</taxon>
        <taxon>Diaporthales</taxon>
        <taxon>Diaporthaceae</taxon>
        <taxon>Diaporthe</taxon>
        <taxon>Diaporthe eres species complex</taxon>
    </lineage>
</organism>
<feature type="compositionally biased region" description="Basic residues" evidence="1">
    <location>
        <begin position="52"/>
        <end position="64"/>
    </location>
</feature>
<feature type="region of interest" description="Disordered" evidence="1">
    <location>
        <begin position="439"/>
        <end position="489"/>
    </location>
</feature>
<feature type="compositionally biased region" description="Low complexity" evidence="1">
    <location>
        <begin position="543"/>
        <end position="554"/>
    </location>
</feature>
<dbReference type="Pfam" id="PF08228">
    <property type="entry name" value="RNase_P_pop3"/>
    <property type="match status" value="1"/>
</dbReference>
<feature type="region of interest" description="Disordered" evidence="1">
    <location>
        <begin position="324"/>
        <end position="414"/>
    </location>
</feature>
<feature type="compositionally biased region" description="Polar residues" evidence="1">
    <location>
        <begin position="442"/>
        <end position="453"/>
    </location>
</feature>
<feature type="compositionally biased region" description="Low complexity" evidence="1">
    <location>
        <begin position="340"/>
        <end position="361"/>
    </location>
</feature>
<reference evidence="2 3" key="1">
    <citation type="submission" date="2024-03" db="EMBL/GenBank/DDBJ databases">
        <title>A high-quality draft genome sequence of Diaporthe vaccinii, a causative agent of upright dieback and viscid rot disease in cranberry plants.</title>
        <authorList>
            <person name="Sarrasin M."/>
            <person name="Lang B.F."/>
            <person name="Burger G."/>
        </authorList>
    </citation>
    <scope>NUCLEOTIDE SEQUENCE [LARGE SCALE GENOMIC DNA]</scope>
    <source>
        <strain evidence="2 3">IS7</strain>
    </source>
</reference>
<feature type="region of interest" description="Disordered" evidence="1">
    <location>
        <begin position="543"/>
        <end position="564"/>
    </location>
</feature>
<feature type="compositionally biased region" description="Low complexity" evidence="1">
    <location>
        <begin position="601"/>
        <end position="619"/>
    </location>
</feature>
<evidence type="ECO:0000256" key="1">
    <source>
        <dbReference type="SAM" id="MobiDB-lite"/>
    </source>
</evidence>
<feature type="compositionally biased region" description="Basic and acidic residues" evidence="1">
    <location>
        <begin position="324"/>
        <end position="333"/>
    </location>
</feature>
<evidence type="ECO:0000313" key="3">
    <source>
        <dbReference type="Proteomes" id="UP001600888"/>
    </source>
</evidence>
<feature type="compositionally biased region" description="Polar residues" evidence="1">
    <location>
        <begin position="708"/>
        <end position="719"/>
    </location>
</feature>
<dbReference type="PANTHER" id="PTHR28272:SF1">
    <property type="entry name" value="RIBONUCLEASES P_MRP PROTEIN SUBUNIT POP3"/>
    <property type="match status" value="1"/>
</dbReference>
<feature type="compositionally biased region" description="Low complexity" evidence="1">
    <location>
        <begin position="692"/>
        <end position="703"/>
    </location>
</feature>
<gene>
    <name evidence="2" type="ORF">FJTKL_04994</name>
</gene>
<sequence>MEKTKLVYHLDTPFSSVQWPEVSQQDQDTMLDLLCSLLSPICQHRNSYIHPSKGKKASAKKRKRDQSDETQIQLPTPPLPAVAASVDVGLTNITRNLAASSSKSQAGADENGDNSQESRYYVVFVVRSGPPSAFFSHLPQMVAAASRQLKEPIRLVGFSKSCEEKLSACLGIPRVSSVALRAGESGQLKALVDFVRKQVAPVEAPWMENGGKGEFCETKINSIQAPIGTKRQKKGESCPCHQAGLPLRFAAFKAVKMMLHYWELATPDQGSPATLSAQSLDSVQQSDRRVHLNAIHEIHIMDGANKKPLTKQDMMAEAIAFQREVGRATDRRGGRNSINMPSPGRGSGGMPSPMSGAYGSSDRAAAATPQGVSRQPVPQKLATPEQLFGLPSRLPTSVPRNVPAPVTQQPAPRPVDNFEPVQVAAHKTAAQAAGRGLVGSRWATSGSPNTVSDNEPAGGFDAMDVDTESQISKKVSAPNNPSPVNISKPLGVSSVPADFVKDAGNAGSTMNQGMSFHSSFSNAALDTPEVPKPSKGLMSSKWASFAAPSSPSPSTQNYPDPATLEPVYVSNDWLSDLSAEYKALSVKTKLSGEGQPTRISPAVQPTSAQTAAQTTKPPTNEATQHSGQTPFNLSAASQADTAAQSGVNPVAPDAGTQRQTFDRRSGPSPTVPTGDTAGFHERPAQQQNTNASSSPEVSHIPSSARAVNDQSPAPTTNTAPGGIFNDSAFKDWYNSQFMRRKT</sequence>
<proteinExistence type="predicted"/>